<reference evidence="1 2" key="1">
    <citation type="submission" date="2017-11" db="EMBL/GenBank/DDBJ databases">
        <title>Complete genome sequence of Streptomyces lavendulae subsp. lavendulae CCM 3239 (formerly 'Streptomyces aureofaciens CCM 3239'), the producer of the angucycline-type antibiotic auricin.</title>
        <authorList>
            <person name="Busche T."/>
            <person name="Novakova R."/>
            <person name="Al'Dilaimi A."/>
            <person name="Homerova D."/>
            <person name="Feckova L."/>
            <person name="Rezuchova B."/>
            <person name="Mingyar E."/>
            <person name="Csolleiova D."/>
            <person name="Bekeova C."/>
            <person name="Winkler A."/>
            <person name="Sevcikova B."/>
            <person name="Kalinowski J."/>
            <person name="Kormanec J."/>
            <person name="Ruckert C."/>
        </authorList>
    </citation>
    <scope>NUCLEOTIDE SEQUENCE [LARGE SCALE GENOMIC DNA]</scope>
    <source>
        <strain evidence="1 2">CCM 3239</strain>
    </source>
</reference>
<name>A0A2K8PIX1_STRLA</name>
<dbReference type="AlphaFoldDB" id="A0A2K8PIX1"/>
<dbReference type="Proteomes" id="UP000231791">
    <property type="component" value="Chromosome"/>
</dbReference>
<gene>
    <name evidence="1" type="ORF">SLAV_21200</name>
</gene>
<keyword evidence="2" id="KW-1185">Reference proteome</keyword>
<protein>
    <submittedName>
        <fullName evidence="1">Uncharacterized protein</fullName>
    </submittedName>
</protein>
<sequence>MCAAIMLGVAYVAFMPSYVSEKSVEPAPSPVVPDTGLLERVTRFTSEFGVTGGYRVPTPAERDAVMEGVSALFDGNVDKARARLADVDYRLDTFTDGPGGRRFAEVADAAARPGSANRGWGRVYVDLGAPPRWSVQVPHPIADQDTERLGAQVLRGAPGGVMVLAGAHRKAGSGSGADAGGAEEEDTAASGDVADMAHRTDSVFHAVVTELTRRGLPGIQLHGFADSSAPAAGAVVSTGSGTTAAADAQRLAEGLEARGIKPCRAWAASCRLSGRGNEQGRLAVAYGTRFLHLELARSVRSDAGRLAEVAGAVAAVTGAWAGEGVRAPDAAGAATPTG</sequence>
<dbReference type="EMBL" id="CP024985">
    <property type="protein sequence ID" value="ATZ26060.1"/>
    <property type="molecule type" value="Genomic_DNA"/>
</dbReference>
<organism evidence="1 2">
    <name type="scientific">Streptomyces lavendulae subsp. lavendulae</name>
    <dbReference type="NCBI Taxonomy" id="58340"/>
    <lineage>
        <taxon>Bacteria</taxon>
        <taxon>Bacillati</taxon>
        <taxon>Actinomycetota</taxon>
        <taxon>Actinomycetes</taxon>
        <taxon>Kitasatosporales</taxon>
        <taxon>Streptomycetaceae</taxon>
        <taxon>Streptomyces</taxon>
    </lineage>
</organism>
<accession>A0A2K8PIX1</accession>
<evidence type="ECO:0000313" key="2">
    <source>
        <dbReference type="Proteomes" id="UP000231791"/>
    </source>
</evidence>
<dbReference type="KEGG" id="slx:SLAV_21200"/>
<proteinExistence type="predicted"/>
<evidence type="ECO:0000313" key="1">
    <source>
        <dbReference type="EMBL" id="ATZ26060.1"/>
    </source>
</evidence>